<accession>A0A1E7YJ53</accession>
<evidence type="ECO:0000256" key="1">
    <source>
        <dbReference type="ARBA" id="ARBA00002121"/>
    </source>
</evidence>
<reference evidence="17 18" key="1">
    <citation type="submission" date="2016-06" db="EMBL/GenBank/DDBJ databases">
        <title>Gene turnover analysis identifies the evolutionary adaptation of the extremophile Acidithiobacillus caldus.</title>
        <authorList>
            <person name="Zhang X."/>
        </authorList>
    </citation>
    <scope>NUCLEOTIDE SEQUENCE [LARGE SCALE GENOMIC DNA]</scope>
    <source>
        <strain evidence="17 18">DX</strain>
    </source>
</reference>
<dbReference type="PANTHER" id="PTHR22749:SF6">
    <property type="entry name" value="RIBOFLAVIN KINASE"/>
    <property type="match status" value="1"/>
</dbReference>
<dbReference type="Gene3D" id="2.40.30.30">
    <property type="entry name" value="Riboflavin kinase-like"/>
    <property type="match status" value="1"/>
</dbReference>
<keyword evidence="11 15" id="KW-0067">ATP-binding</keyword>
<evidence type="ECO:0000256" key="8">
    <source>
        <dbReference type="ARBA" id="ARBA00022741"/>
    </source>
</evidence>
<dbReference type="GO" id="GO:0005524">
    <property type="term" value="F:ATP binding"/>
    <property type="evidence" value="ECO:0007669"/>
    <property type="project" value="UniProtKB-UniRule"/>
</dbReference>
<evidence type="ECO:0000313" key="17">
    <source>
        <dbReference type="EMBL" id="OFC29517.1"/>
    </source>
</evidence>
<proteinExistence type="inferred from homology"/>
<dbReference type="EC" id="2.7.7.2" evidence="15"/>
<dbReference type="EMBL" id="LZYE01000366">
    <property type="protein sequence ID" value="OFC29517.1"/>
    <property type="molecule type" value="Genomic_DNA"/>
</dbReference>
<dbReference type="AlphaFoldDB" id="A0A1E7YJ53"/>
<feature type="domain" description="Riboflavin kinase" evidence="16">
    <location>
        <begin position="185"/>
        <end position="308"/>
    </location>
</feature>
<evidence type="ECO:0000256" key="12">
    <source>
        <dbReference type="ARBA" id="ARBA00023268"/>
    </source>
</evidence>
<dbReference type="GO" id="GO:0008531">
    <property type="term" value="F:riboflavin kinase activity"/>
    <property type="evidence" value="ECO:0007669"/>
    <property type="project" value="UniProtKB-UniRule"/>
</dbReference>
<organism evidence="17 18">
    <name type="scientific">Acidithiobacillus caldus</name>
    <dbReference type="NCBI Taxonomy" id="33059"/>
    <lineage>
        <taxon>Bacteria</taxon>
        <taxon>Pseudomonadati</taxon>
        <taxon>Pseudomonadota</taxon>
        <taxon>Acidithiobacillia</taxon>
        <taxon>Acidithiobacillales</taxon>
        <taxon>Acidithiobacillaceae</taxon>
        <taxon>Acidithiobacillus</taxon>
    </lineage>
</organism>
<evidence type="ECO:0000256" key="15">
    <source>
        <dbReference type="PIRNR" id="PIRNR004491"/>
    </source>
</evidence>
<dbReference type="InterPro" id="IPR015864">
    <property type="entry name" value="FAD_synthase"/>
</dbReference>
<dbReference type="GO" id="GO:0009398">
    <property type="term" value="P:FMN biosynthetic process"/>
    <property type="evidence" value="ECO:0007669"/>
    <property type="project" value="UniProtKB-UniRule"/>
</dbReference>
<dbReference type="InterPro" id="IPR014729">
    <property type="entry name" value="Rossmann-like_a/b/a_fold"/>
</dbReference>
<sequence>MSGHLETPALRLHRLRRHAPQPRATALTIGNFDGVHRGHQALIAAMDGPVRSVLTFEPLPREYFHREQAPARLSSLHEKASALSQTGVDEIYVARFDGALASLSAEDFVREILHRRLGAQSVHVGHDFRFGAGRRGDFDLLTRMGRQLGFRVQEQPPFCLDGERVSSTGIRQFLHAGKMDAAARWLGRPYAICGRVVGGDRIGRELGFPTANIDLARRPPPLRGIFAGVLHTPRQSWPAAISIGLRPTVGGKRLLLEAHCLDVTVDLYGQRVEVQLLHKWRDEAHYAQLDELIAAIGQDVAKTRQYFLDHPDALGHPWITRTA</sequence>
<dbReference type="InterPro" id="IPR023465">
    <property type="entry name" value="Riboflavin_kinase_dom_sf"/>
</dbReference>
<keyword evidence="10 15" id="KW-0274">FAD</keyword>
<name>A0A1E7YJ53_9PROT</name>
<gene>
    <name evidence="17" type="ORF">BAE27_14350</name>
</gene>
<dbReference type="GeneID" id="92931683"/>
<dbReference type="CDD" id="cd02064">
    <property type="entry name" value="FAD_synthetase_N"/>
    <property type="match status" value="1"/>
</dbReference>
<dbReference type="Gene3D" id="3.40.50.620">
    <property type="entry name" value="HUPs"/>
    <property type="match status" value="1"/>
</dbReference>
<comment type="catalytic activity">
    <reaction evidence="13 15">
        <text>riboflavin + ATP = FMN + ADP + H(+)</text>
        <dbReference type="Rhea" id="RHEA:14357"/>
        <dbReference type="ChEBI" id="CHEBI:15378"/>
        <dbReference type="ChEBI" id="CHEBI:30616"/>
        <dbReference type="ChEBI" id="CHEBI:57986"/>
        <dbReference type="ChEBI" id="CHEBI:58210"/>
        <dbReference type="ChEBI" id="CHEBI:456216"/>
        <dbReference type="EC" id="2.7.1.26"/>
    </reaction>
</comment>
<evidence type="ECO:0000256" key="7">
    <source>
        <dbReference type="ARBA" id="ARBA00022695"/>
    </source>
</evidence>
<evidence type="ECO:0000256" key="14">
    <source>
        <dbReference type="ARBA" id="ARBA00049494"/>
    </source>
</evidence>
<dbReference type="SUPFAM" id="SSF82114">
    <property type="entry name" value="Riboflavin kinase-like"/>
    <property type="match status" value="1"/>
</dbReference>
<dbReference type="PATRIC" id="fig|33059.14.peg.3016"/>
<keyword evidence="9 15" id="KW-0418">Kinase</keyword>
<keyword evidence="8 15" id="KW-0547">Nucleotide-binding</keyword>
<dbReference type="NCBIfam" id="TIGR00083">
    <property type="entry name" value="ribF"/>
    <property type="match status" value="1"/>
</dbReference>
<evidence type="ECO:0000256" key="3">
    <source>
        <dbReference type="ARBA" id="ARBA00005201"/>
    </source>
</evidence>
<dbReference type="NCBIfam" id="NF004163">
    <property type="entry name" value="PRK05627.1-6"/>
    <property type="match status" value="1"/>
</dbReference>
<dbReference type="UniPathway" id="UPA00277">
    <property type="reaction ID" value="UER00407"/>
</dbReference>
<comment type="caution">
    <text evidence="17">The sequence shown here is derived from an EMBL/GenBank/DDBJ whole genome shotgun (WGS) entry which is preliminary data.</text>
</comment>
<dbReference type="GO" id="GO:0006747">
    <property type="term" value="P:FAD biosynthetic process"/>
    <property type="evidence" value="ECO:0007669"/>
    <property type="project" value="UniProtKB-UniRule"/>
</dbReference>
<keyword evidence="5 15" id="KW-0288">FMN</keyword>
<dbReference type="Proteomes" id="UP000175616">
    <property type="component" value="Unassembled WGS sequence"/>
</dbReference>
<evidence type="ECO:0000259" key="16">
    <source>
        <dbReference type="SMART" id="SM00904"/>
    </source>
</evidence>
<dbReference type="SUPFAM" id="SSF52374">
    <property type="entry name" value="Nucleotidylyl transferase"/>
    <property type="match status" value="1"/>
</dbReference>
<protein>
    <recommendedName>
        <fullName evidence="15">Riboflavin biosynthesis protein</fullName>
    </recommendedName>
    <domain>
        <recommendedName>
            <fullName evidence="15">Riboflavin kinase</fullName>
            <ecNumber evidence="15">2.7.1.26</ecNumber>
        </recommendedName>
        <alternativeName>
            <fullName evidence="15">Flavokinase</fullName>
        </alternativeName>
    </domain>
    <domain>
        <recommendedName>
            <fullName evidence="15">FMN adenylyltransferase</fullName>
            <ecNumber evidence="15">2.7.7.2</ecNumber>
        </recommendedName>
        <alternativeName>
            <fullName evidence="15">FAD pyrophosphorylase</fullName>
        </alternativeName>
        <alternativeName>
            <fullName evidence="15">FAD synthase</fullName>
        </alternativeName>
    </domain>
</protein>
<evidence type="ECO:0000256" key="13">
    <source>
        <dbReference type="ARBA" id="ARBA00047880"/>
    </source>
</evidence>
<comment type="catalytic activity">
    <reaction evidence="14 15">
        <text>FMN + ATP + H(+) = FAD + diphosphate</text>
        <dbReference type="Rhea" id="RHEA:17237"/>
        <dbReference type="ChEBI" id="CHEBI:15378"/>
        <dbReference type="ChEBI" id="CHEBI:30616"/>
        <dbReference type="ChEBI" id="CHEBI:33019"/>
        <dbReference type="ChEBI" id="CHEBI:57692"/>
        <dbReference type="ChEBI" id="CHEBI:58210"/>
        <dbReference type="EC" id="2.7.7.2"/>
    </reaction>
</comment>
<evidence type="ECO:0000256" key="10">
    <source>
        <dbReference type="ARBA" id="ARBA00022827"/>
    </source>
</evidence>
<comment type="pathway">
    <text evidence="3 15">Cofactor biosynthesis; FMN biosynthesis; FMN from riboflavin (ATP route): step 1/1.</text>
</comment>
<comment type="pathway">
    <text evidence="2 15">Cofactor biosynthesis; FAD biosynthesis; FAD from FMN: step 1/1.</text>
</comment>
<evidence type="ECO:0000256" key="4">
    <source>
        <dbReference type="ARBA" id="ARBA00022630"/>
    </source>
</evidence>
<dbReference type="InterPro" id="IPR023468">
    <property type="entry name" value="Riboflavin_kinase"/>
</dbReference>
<evidence type="ECO:0000256" key="9">
    <source>
        <dbReference type="ARBA" id="ARBA00022777"/>
    </source>
</evidence>
<keyword evidence="7 15" id="KW-0548">Nucleotidyltransferase</keyword>
<keyword evidence="6 15" id="KW-0808">Transferase</keyword>
<keyword evidence="12" id="KW-0511">Multifunctional enzyme</keyword>
<dbReference type="InterPro" id="IPR002606">
    <property type="entry name" value="Riboflavin_kinase_bac"/>
</dbReference>
<dbReference type="OMA" id="HRGHQAI"/>
<dbReference type="EC" id="2.7.1.26" evidence="15"/>
<dbReference type="Pfam" id="PF06574">
    <property type="entry name" value="FAD_syn"/>
    <property type="match status" value="1"/>
</dbReference>
<keyword evidence="4 15" id="KW-0285">Flavoprotein</keyword>
<evidence type="ECO:0000256" key="5">
    <source>
        <dbReference type="ARBA" id="ARBA00022643"/>
    </source>
</evidence>
<dbReference type="GO" id="GO:0003919">
    <property type="term" value="F:FMN adenylyltransferase activity"/>
    <property type="evidence" value="ECO:0007669"/>
    <property type="project" value="UniProtKB-UniRule"/>
</dbReference>
<dbReference type="GO" id="GO:0009231">
    <property type="term" value="P:riboflavin biosynthetic process"/>
    <property type="evidence" value="ECO:0007669"/>
    <property type="project" value="InterPro"/>
</dbReference>
<comment type="function">
    <text evidence="1">Catalyzes the phosphorylation of riboflavin to FMN followed by the adenylation of FMN to FAD.</text>
</comment>
<evidence type="ECO:0000313" key="18">
    <source>
        <dbReference type="Proteomes" id="UP000175616"/>
    </source>
</evidence>
<dbReference type="PANTHER" id="PTHR22749">
    <property type="entry name" value="RIBOFLAVIN KINASE/FMN ADENYLYLTRANSFERASE"/>
    <property type="match status" value="1"/>
</dbReference>
<evidence type="ECO:0000256" key="11">
    <source>
        <dbReference type="ARBA" id="ARBA00022840"/>
    </source>
</evidence>
<dbReference type="PIRSF" id="PIRSF004491">
    <property type="entry name" value="FAD_Synth"/>
    <property type="match status" value="1"/>
</dbReference>
<evidence type="ECO:0000256" key="6">
    <source>
        <dbReference type="ARBA" id="ARBA00022679"/>
    </source>
</evidence>
<evidence type="ECO:0000256" key="2">
    <source>
        <dbReference type="ARBA" id="ARBA00004726"/>
    </source>
</evidence>
<dbReference type="NCBIfam" id="NF004159">
    <property type="entry name" value="PRK05627.1-2"/>
    <property type="match status" value="1"/>
</dbReference>
<dbReference type="RefSeq" id="WP_014003018.1">
    <property type="nucleotide sequence ID" value="NZ_CP026328.2"/>
</dbReference>
<dbReference type="InterPro" id="IPR015865">
    <property type="entry name" value="Riboflavin_kinase_bac/euk"/>
</dbReference>
<dbReference type="Pfam" id="PF01687">
    <property type="entry name" value="Flavokinase"/>
    <property type="match status" value="1"/>
</dbReference>
<dbReference type="FunFam" id="3.40.50.620:FF:000021">
    <property type="entry name" value="Riboflavin biosynthesis protein"/>
    <property type="match status" value="1"/>
</dbReference>
<comment type="similarity">
    <text evidence="15">Belongs to the ribF family.</text>
</comment>
<dbReference type="UniPathway" id="UPA00276">
    <property type="reaction ID" value="UER00406"/>
</dbReference>
<dbReference type="SMART" id="SM00904">
    <property type="entry name" value="Flavokinase"/>
    <property type="match status" value="1"/>
</dbReference>